<dbReference type="EMBL" id="AP027151">
    <property type="protein sequence ID" value="BDV44609.1"/>
    <property type="molecule type" value="Genomic_DNA"/>
</dbReference>
<evidence type="ECO:0000313" key="1">
    <source>
        <dbReference type="EMBL" id="BDV44609.1"/>
    </source>
</evidence>
<proteinExistence type="predicted"/>
<evidence type="ECO:0000313" key="2">
    <source>
        <dbReference type="Proteomes" id="UP001317705"/>
    </source>
</evidence>
<name>A0ABN6VYH2_9BACT</name>
<gene>
    <name evidence="1" type="ORF">GURASL_35320</name>
</gene>
<reference evidence="1 2" key="1">
    <citation type="submission" date="2022-12" db="EMBL/GenBank/DDBJ databases">
        <title>Polyphasic characterization of Geotalea uranireducens NIT-SL11 newly isolated from a complex of sewage sludge and microbially reduced graphene oxide.</title>
        <authorList>
            <person name="Xie L."/>
            <person name="Yoshida N."/>
            <person name="Meng L."/>
        </authorList>
    </citation>
    <scope>NUCLEOTIDE SEQUENCE [LARGE SCALE GENOMIC DNA]</scope>
    <source>
        <strain evidence="1 2">NIT-SL11</strain>
    </source>
</reference>
<organism evidence="1 2">
    <name type="scientific">Geotalea uraniireducens</name>
    <dbReference type="NCBI Taxonomy" id="351604"/>
    <lineage>
        <taxon>Bacteria</taxon>
        <taxon>Pseudomonadati</taxon>
        <taxon>Thermodesulfobacteriota</taxon>
        <taxon>Desulfuromonadia</taxon>
        <taxon>Geobacterales</taxon>
        <taxon>Geobacteraceae</taxon>
        <taxon>Geotalea</taxon>
    </lineage>
</organism>
<protein>
    <submittedName>
        <fullName evidence="1">Uncharacterized protein</fullName>
    </submittedName>
</protein>
<accession>A0ABN6VYH2</accession>
<keyword evidence="2" id="KW-1185">Reference proteome</keyword>
<dbReference type="Proteomes" id="UP001317705">
    <property type="component" value="Chromosome"/>
</dbReference>
<dbReference type="RefSeq" id="WP_282000704.1">
    <property type="nucleotide sequence ID" value="NZ_AP027151.1"/>
</dbReference>
<sequence>MRMLLVVGFVALLVLLAVGRSQAMGNRKTLATTLSGTVRLVGNEPHPQLVLTTADRTGTQTDYLLTGPLAGQLRATYQGQQVILEGKPCASPSPRFVHCFAAERIVTPTDR</sequence>